<accession>A0A9X1V3D4</accession>
<dbReference type="PROSITE" id="PS51257">
    <property type="entry name" value="PROKAR_LIPOPROTEIN"/>
    <property type="match status" value="1"/>
</dbReference>
<organism evidence="1 2">
    <name type="scientific">Christiangramia lutea</name>
    <dbReference type="NCBI Taxonomy" id="1607951"/>
    <lineage>
        <taxon>Bacteria</taxon>
        <taxon>Pseudomonadati</taxon>
        <taxon>Bacteroidota</taxon>
        <taxon>Flavobacteriia</taxon>
        <taxon>Flavobacteriales</taxon>
        <taxon>Flavobacteriaceae</taxon>
        <taxon>Christiangramia</taxon>
    </lineage>
</organism>
<dbReference type="SUPFAM" id="SSF63825">
    <property type="entry name" value="YWTD domain"/>
    <property type="match status" value="1"/>
</dbReference>
<evidence type="ECO:0000313" key="2">
    <source>
        <dbReference type="Proteomes" id="UP001139226"/>
    </source>
</evidence>
<keyword evidence="2" id="KW-1185">Reference proteome</keyword>
<gene>
    <name evidence="1" type="ORF">ML462_07995</name>
</gene>
<dbReference type="EMBL" id="JAKVTV010000002">
    <property type="protein sequence ID" value="MCH4823115.1"/>
    <property type="molecule type" value="Genomic_DNA"/>
</dbReference>
<name>A0A9X1V3D4_9FLAO</name>
<reference evidence="1" key="1">
    <citation type="submission" date="2022-03" db="EMBL/GenBank/DDBJ databases">
        <title>Gramella crocea sp. nov., isolated from activated sludge of a seafood processing plant.</title>
        <authorList>
            <person name="Zhang X."/>
        </authorList>
    </citation>
    <scope>NUCLEOTIDE SEQUENCE</scope>
    <source>
        <strain evidence="1">YJ019</strain>
    </source>
</reference>
<evidence type="ECO:0000313" key="1">
    <source>
        <dbReference type="EMBL" id="MCH4823115.1"/>
    </source>
</evidence>
<proteinExistence type="predicted"/>
<dbReference type="AlphaFoldDB" id="A0A9X1V3D4"/>
<protein>
    <submittedName>
        <fullName evidence="1">Uncharacterized protein</fullName>
    </submittedName>
</protein>
<dbReference type="Proteomes" id="UP001139226">
    <property type="component" value="Unassembled WGS sequence"/>
</dbReference>
<comment type="caution">
    <text evidence="1">The sequence shown here is derived from an EMBL/GenBank/DDBJ whole genome shotgun (WGS) entry which is preliminary data.</text>
</comment>
<dbReference type="RefSeq" id="WP_240713283.1">
    <property type="nucleotide sequence ID" value="NZ_JAKVTV010000002.1"/>
</dbReference>
<sequence length="337" mass="36782">MKNYFLAILVIAMAITGCEKEPQEITNSTADLKSVTKSNNYGVLVSSNTSGVINYYDVVNGISNPQRLSFEVPYADADGIVYDQKRDAIYQVNRTDSELVAYGGYDKASDGDMLMTTATGPSTFSNGREATFYNNKVVIADDLAEGGRLVSYHVNEKNISDYREFNVDFQVWGIQIVGKDLWAIEDATNKLAWFQDFFRAKSGDLDPTAEVAIEGLVRTHGLKYDAYSDTMVLTDIGDAGSADDGAIVIISSFTTKFMAAVNSDGIISMEDQIRIAGDQTELGNPVDVDFSNSKNAIFVAERAQQKFLVFELPIDSGNYAPVYSDDVPGASAVTTTF</sequence>